<keyword evidence="3" id="KW-1185">Reference proteome</keyword>
<feature type="transmembrane region" description="Helical" evidence="1">
    <location>
        <begin position="182"/>
        <end position="207"/>
    </location>
</feature>
<gene>
    <name evidence="2" type="ORF">EPA93_20250</name>
</gene>
<proteinExistence type="predicted"/>
<feature type="transmembrane region" description="Helical" evidence="1">
    <location>
        <begin position="143"/>
        <end position="162"/>
    </location>
</feature>
<keyword evidence="1" id="KW-0472">Membrane</keyword>
<sequence length="256" mass="29013">MFRKLSAIEIAEGALLADAAVIFQLLNAYLPVGGNFFRLLMMIVFTVLVLRRGVYVALMATCVTLFLVGIVLGPQYLPFVLLSDAAGIFLGLAMRWHFHHILLLLLGVTFGALSFFGILWLFDLFTGTVFISIITQLQRVYGIVLSLLGLVAGRLGLGMWWGQQIYPLVTAVATWAFAHWPIAIYACLWIFFVPVVTIIYAVTNFCVRLLGYKVRPFPGNRMNKFWLRSAYRIRKWRKEGLFGRRHGDEHESKAAY</sequence>
<keyword evidence="1" id="KW-0812">Transmembrane</keyword>
<feature type="transmembrane region" description="Helical" evidence="1">
    <location>
        <begin position="57"/>
        <end position="77"/>
    </location>
</feature>
<feature type="transmembrane region" description="Helical" evidence="1">
    <location>
        <begin position="32"/>
        <end position="50"/>
    </location>
</feature>
<feature type="transmembrane region" description="Helical" evidence="1">
    <location>
        <begin position="97"/>
        <end position="122"/>
    </location>
</feature>
<protein>
    <submittedName>
        <fullName evidence="2">DUF2232 domain-containing protein</fullName>
    </submittedName>
</protein>
<dbReference type="EMBL" id="CP035758">
    <property type="protein sequence ID" value="QBD78203.1"/>
    <property type="molecule type" value="Genomic_DNA"/>
</dbReference>
<evidence type="ECO:0000313" key="3">
    <source>
        <dbReference type="Proteomes" id="UP000290365"/>
    </source>
</evidence>
<organism evidence="2 3">
    <name type="scientific">Ktedonosporobacter rubrisoli</name>
    <dbReference type="NCBI Taxonomy" id="2509675"/>
    <lineage>
        <taxon>Bacteria</taxon>
        <taxon>Bacillati</taxon>
        <taxon>Chloroflexota</taxon>
        <taxon>Ktedonobacteria</taxon>
        <taxon>Ktedonobacterales</taxon>
        <taxon>Ktedonosporobacteraceae</taxon>
        <taxon>Ktedonosporobacter</taxon>
    </lineage>
</organism>
<reference evidence="2 3" key="1">
    <citation type="submission" date="2019-01" db="EMBL/GenBank/DDBJ databases">
        <title>Ktedonosporobacter rubrisoli SCAWS-G2.</title>
        <authorList>
            <person name="Huang Y."/>
            <person name="Yan B."/>
        </authorList>
    </citation>
    <scope>NUCLEOTIDE SEQUENCE [LARGE SCALE GENOMIC DNA]</scope>
    <source>
        <strain evidence="2 3">SCAWS-G2</strain>
    </source>
</reference>
<dbReference type="RefSeq" id="WP_129889256.1">
    <property type="nucleotide sequence ID" value="NZ_CP035758.1"/>
</dbReference>
<evidence type="ECO:0000313" key="2">
    <source>
        <dbReference type="EMBL" id="QBD78203.1"/>
    </source>
</evidence>
<dbReference type="InterPro" id="IPR018710">
    <property type="entry name" value="DUF2232"/>
</dbReference>
<dbReference type="KEGG" id="kbs:EPA93_20250"/>
<keyword evidence="1" id="KW-1133">Transmembrane helix</keyword>
<accession>A0A4P6JSA5</accession>
<dbReference type="OrthoDB" id="155338at2"/>
<dbReference type="Pfam" id="PF09991">
    <property type="entry name" value="DUF2232"/>
    <property type="match status" value="1"/>
</dbReference>
<dbReference type="AlphaFoldDB" id="A0A4P6JSA5"/>
<dbReference type="Proteomes" id="UP000290365">
    <property type="component" value="Chromosome"/>
</dbReference>
<name>A0A4P6JSA5_KTERU</name>
<evidence type="ECO:0000256" key="1">
    <source>
        <dbReference type="SAM" id="Phobius"/>
    </source>
</evidence>